<dbReference type="SUPFAM" id="SSF51366">
    <property type="entry name" value="Ribulose-phoshate binding barrel"/>
    <property type="match status" value="1"/>
</dbReference>
<dbReference type="EMBL" id="MHRP01000042">
    <property type="protein sequence ID" value="OHA25876.1"/>
    <property type="molecule type" value="Genomic_DNA"/>
</dbReference>
<dbReference type="GO" id="GO:0016857">
    <property type="term" value="F:racemase and epimerase activity, acting on carbohydrates and derivatives"/>
    <property type="evidence" value="ECO:0007669"/>
    <property type="project" value="InterPro"/>
</dbReference>
<evidence type="ECO:0000313" key="3">
    <source>
        <dbReference type="EMBL" id="OHA25876.1"/>
    </source>
</evidence>
<dbReference type="InterPro" id="IPR000056">
    <property type="entry name" value="Ribul_P_3_epim-like"/>
</dbReference>
<protein>
    <recommendedName>
        <fullName evidence="5">Ribulose-phosphate 3-epimerase</fullName>
    </recommendedName>
</protein>
<proteinExistence type="predicted"/>
<dbReference type="GO" id="GO:0046872">
    <property type="term" value="F:metal ion binding"/>
    <property type="evidence" value="ECO:0007669"/>
    <property type="project" value="UniProtKB-KW"/>
</dbReference>
<evidence type="ECO:0000313" key="4">
    <source>
        <dbReference type="Proteomes" id="UP000177943"/>
    </source>
</evidence>
<dbReference type="Proteomes" id="UP000177943">
    <property type="component" value="Unassembled WGS sequence"/>
</dbReference>
<dbReference type="GO" id="GO:0005975">
    <property type="term" value="P:carbohydrate metabolic process"/>
    <property type="evidence" value="ECO:0007669"/>
    <property type="project" value="InterPro"/>
</dbReference>
<sequence length="226" mass="25425">MIEIIPAIIPKNLEDLEEKMSSVRKLVPLVQVDVLDGSLVPARSWPYQSSSKPDTFFEHIVKEQEGFPFWQELEFEAHLMVREPERIISDWIAAGATRIIVQLEGVSDFQKLFDVVDGKVPLGVALALDTPIEKLTPIVEKIEAIQCMGWNFKELGHQGRPFDERTFDTIRRLRELYPTVILSVDGGVNLENAPKLIEAGVSRLVVGSAIFASDNPTETIKTFQNL</sequence>
<reference evidence="3 4" key="1">
    <citation type="journal article" date="2016" name="Nat. Commun.">
        <title>Thousands of microbial genomes shed light on interconnected biogeochemical processes in an aquifer system.</title>
        <authorList>
            <person name="Anantharaman K."/>
            <person name="Brown C.T."/>
            <person name="Hug L.A."/>
            <person name="Sharon I."/>
            <person name="Castelle C.J."/>
            <person name="Probst A.J."/>
            <person name="Thomas B.C."/>
            <person name="Singh A."/>
            <person name="Wilkins M.J."/>
            <person name="Karaoz U."/>
            <person name="Brodie E.L."/>
            <person name="Williams K.H."/>
            <person name="Hubbard S.S."/>
            <person name="Banfield J.F."/>
        </authorList>
    </citation>
    <scope>NUCLEOTIDE SEQUENCE [LARGE SCALE GENOMIC DNA]</scope>
</reference>
<dbReference type="AlphaFoldDB" id="A0A1G2MPT6"/>
<dbReference type="PANTHER" id="PTHR11749">
    <property type="entry name" value="RIBULOSE-5-PHOSPHATE-3-EPIMERASE"/>
    <property type="match status" value="1"/>
</dbReference>
<keyword evidence="2" id="KW-0413">Isomerase</keyword>
<name>A0A1G2MPT6_9BACT</name>
<dbReference type="Gene3D" id="3.20.20.70">
    <property type="entry name" value="Aldolase class I"/>
    <property type="match status" value="1"/>
</dbReference>
<gene>
    <name evidence="3" type="ORF">A3D56_01775</name>
</gene>
<accession>A0A1G2MPT6</accession>
<keyword evidence="1" id="KW-0479">Metal-binding</keyword>
<dbReference type="Pfam" id="PF00834">
    <property type="entry name" value="Ribul_P_3_epim"/>
    <property type="match status" value="1"/>
</dbReference>
<organism evidence="3 4">
    <name type="scientific">Candidatus Taylorbacteria bacterium RIFCSPHIGHO2_02_FULL_45_35</name>
    <dbReference type="NCBI Taxonomy" id="1802311"/>
    <lineage>
        <taxon>Bacteria</taxon>
        <taxon>Candidatus Tayloriibacteriota</taxon>
    </lineage>
</organism>
<dbReference type="InterPro" id="IPR011060">
    <property type="entry name" value="RibuloseP-bd_barrel"/>
</dbReference>
<evidence type="ECO:0000256" key="1">
    <source>
        <dbReference type="ARBA" id="ARBA00022723"/>
    </source>
</evidence>
<comment type="caution">
    <text evidence="3">The sequence shown here is derived from an EMBL/GenBank/DDBJ whole genome shotgun (WGS) entry which is preliminary data.</text>
</comment>
<evidence type="ECO:0000256" key="2">
    <source>
        <dbReference type="ARBA" id="ARBA00023235"/>
    </source>
</evidence>
<evidence type="ECO:0008006" key="5">
    <source>
        <dbReference type="Google" id="ProtNLM"/>
    </source>
</evidence>
<dbReference type="InterPro" id="IPR013785">
    <property type="entry name" value="Aldolase_TIM"/>
</dbReference>